<evidence type="ECO:0000313" key="2">
    <source>
        <dbReference type="EMBL" id="MBB4000961.1"/>
    </source>
</evidence>
<evidence type="ECO:0000313" key="3">
    <source>
        <dbReference type="Proteomes" id="UP000588647"/>
    </source>
</evidence>
<sequence>MAKATTKKLAQFRIEPDSEGQTAQLHIEDDSGATLELTASRDQLDVLADTLDDILAKTEEADEV</sequence>
<comment type="caution">
    <text evidence="2">The sequence shown here is derived from an EMBL/GenBank/DDBJ whole genome shotgun (WGS) entry which is preliminary data.</text>
</comment>
<reference evidence="2 3" key="1">
    <citation type="submission" date="2020-08" db="EMBL/GenBank/DDBJ databases">
        <title>Genomic Encyclopedia of Type Strains, Phase IV (KMG-IV): sequencing the most valuable type-strain genomes for metagenomic binning, comparative biology and taxonomic classification.</title>
        <authorList>
            <person name="Goeker M."/>
        </authorList>
    </citation>
    <scope>NUCLEOTIDE SEQUENCE [LARGE SCALE GENOMIC DNA]</scope>
    <source>
        <strain evidence="2 3">DSM 103570</strain>
    </source>
</reference>
<organism evidence="2 3">
    <name type="scientific">Aurantimonas endophytica</name>
    <dbReference type="NCBI Taxonomy" id="1522175"/>
    <lineage>
        <taxon>Bacteria</taxon>
        <taxon>Pseudomonadati</taxon>
        <taxon>Pseudomonadota</taxon>
        <taxon>Alphaproteobacteria</taxon>
        <taxon>Hyphomicrobiales</taxon>
        <taxon>Aurantimonadaceae</taxon>
        <taxon>Aurantimonas</taxon>
    </lineage>
</organism>
<name>A0A7W6H9K3_9HYPH</name>
<dbReference type="Proteomes" id="UP000588647">
    <property type="component" value="Unassembled WGS sequence"/>
</dbReference>
<feature type="region of interest" description="Disordered" evidence="1">
    <location>
        <begin position="1"/>
        <end position="23"/>
    </location>
</feature>
<dbReference type="RefSeq" id="WP_183205182.1">
    <property type="nucleotide sequence ID" value="NZ_JAAAMM010000001.1"/>
</dbReference>
<protein>
    <submittedName>
        <fullName evidence="2">Uncharacterized protein</fullName>
    </submittedName>
</protein>
<keyword evidence="3" id="KW-1185">Reference proteome</keyword>
<evidence type="ECO:0000256" key="1">
    <source>
        <dbReference type="SAM" id="MobiDB-lite"/>
    </source>
</evidence>
<proteinExistence type="predicted"/>
<gene>
    <name evidence="2" type="ORF">GGR03_000008</name>
</gene>
<accession>A0A7W6H9K3</accession>
<dbReference type="AlphaFoldDB" id="A0A7W6H9K3"/>
<dbReference type="EMBL" id="JACIEM010000001">
    <property type="protein sequence ID" value="MBB4000961.1"/>
    <property type="molecule type" value="Genomic_DNA"/>
</dbReference>